<comment type="caution">
    <text evidence="5">The sequence shown here is derived from an EMBL/GenBank/DDBJ whole genome shotgun (WGS) entry which is preliminary data.</text>
</comment>
<evidence type="ECO:0000256" key="3">
    <source>
        <dbReference type="PROSITE-ProRule" id="PRU00221"/>
    </source>
</evidence>
<dbReference type="Proteomes" id="UP000714275">
    <property type="component" value="Unassembled WGS sequence"/>
</dbReference>
<dbReference type="OrthoDB" id="3065987at2759"/>
<keyword evidence="6" id="KW-1185">Reference proteome</keyword>
<dbReference type="Gene3D" id="2.130.10.10">
    <property type="entry name" value="YVTN repeat-like/Quinoprotein amine dehydrogenase"/>
    <property type="match status" value="1"/>
</dbReference>
<proteinExistence type="predicted"/>
<name>A0A9P7CX44_9AGAM</name>
<organism evidence="5 6">
    <name type="scientific">Suillus placidus</name>
    <dbReference type="NCBI Taxonomy" id="48579"/>
    <lineage>
        <taxon>Eukaryota</taxon>
        <taxon>Fungi</taxon>
        <taxon>Dikarya</taxon>
        <taxon>Basidiomycota</taxon>
        <taxon>Agaricomycotina</taxon>
        <taxon>Agaricomycetes</taxon>
        <taxon>Agaricomycetidae</taxon>
        <taxon>Boletales</taxon>
        <taxon>Suillineae</taxon>
        <taxon>Suillaceae</taxon>
        <taxon>Suillus</taxon>
    </lineage>
</organism>
<gene>
    <name evidence="5" type="ORF">EV702DRAFT_1250043</name>
</gene>
<dbReference type="EMBL" id="JABBWD010000069">
    <property type="protein sequence ID" value="KAG1769919.1"/>
    <property type="molecule type" value="Genomic_DNA"/>
</dbReference>
<dbReference type="Gene3D" id="3.60.15.10">
    <property type="entry name" value="Ribonuclease Z/Hydroxyacylglutathione hydrolase-like"/>
    <property type="match status" value="1"/>
</dbReference>
<keyword evidence="2" id="KW-0677">Repeat</keyword>
<keyword evidence="1 3" id="KW-0853">WD repeat</keyword>
<evidence type="ECO:0000256" key="2">
    <source>
        <dbReference type="ARBA" id="ARBA00022737"/>
    </source>
</evidence>
<evidence type="ECO:0000256" key="1">
    <source>
        <dbReference type="ARBA" id="ARBA00022574"/>
    </source>
</evidence>
<accession>A0A9P7CX44</accession>
<evidence type="ECO:0000313" key="5">
    <source>
        <dbReference type="EMBL" id="KAG1769919.1"/>
    </source>
</evidence>
<dbReference type="Pfam" id="PF00400">
    <property type="entry name" value="WD40"/>
    <property type="match status" value="1"/>
</dbReference>
<feature type="repeat" description="WD" evidence="3">
    <location>
        <begin position="72"/>
        <end position="106"/>
    </location>
</feature>
<feature type="region of interest" description="Disordered" evidence="4">
    <location>
        <begin position="1"/>
        <end position="20"/>
    </location>
</feature>
<dbReference type="PROSITE" id="PS50082">
    <property type="entry name" value="WD_REPEATS_2"/>
    <property type="match status" value="1"/>
</dbReference>
<evidence type="ECO:0000256" key="4">
    <source>
        <dbReference type="SAM" id="MobiDB-lite"/>
    </source>
</evidence>
<protein>
    <submittedName>
        <fullName evidence="5">Uncharacterized protein</fullName>
    </submittedName>
</protein>
<feature type="compositionally biased region" description="Polar residues" evidence="4">
    <location>
        <begin position="11"/>
        <end position="20"/>
    </location>
</feature>
<reference evidence="5" key="1">
    <citation type="journal article" date="2020" name="New Phytol.">
        <title>Comparative genomics reveals dynamic genome evolution in host specialist ectomycorrhizal fungi.</title>
        <authorList>
            <person name="Lofgren L.A."/>
            <person name="Nguyen N.H."/>
            <person name="Vilgalys R."/>
            <person name="Ruytinx J."/>
            <person name="Liao H.L."/>
            <person name="Branco S."/>
            <person name="Kuo A."/>
            <person name="LaButti K."/>
            <person name="Lipzen A."/>
            <person name="Andreopoulos W."/>
            <person name="Pangilinan J."/>
            <person name="Riley R."/>
            <person name="Hundley H."/>
            <person name="Na H."/>
            <person name="Barry K."/>
            <person name="Grigoriev I.V."/>
            <person name="Stajich J.E."/>
            <person name="Kennedy P.G."/>
        </authorList>
    </citation>
    <scope>NUCLEOTIDE SEQUENCE</scope>
    <source>
        <strain evidence="5">DOB743</strain>
    </source>
</reference>
<dbReference type="PANTHER" id="PTHR19848">
    <property type="entry name" value="WD40 REPEAT PROTEIN"/>
    <property type="match status" value="1"/>
</dbReference>
<dbReference type="InterPro" id="IPR015943">
    <property type="entry name" value="WD40/YVTN_repeat-like_dom_sf"/>
</dbReference>
<dbReference type="PANTHER" id="PTHR19848:SF8">
    <property type="entry name" value="F-BOX AND WD REPEAT DOMAIN CONTAINING 7"/>
    <property type="match status" value="1"/>
</dbReference>
<dbReference type="SMART" id="SM00320">
    <property type="entry name" value="WD40"/>
    <property type="match status" value="2"/>
</dbReference>
<sequence length="2552" mass="281965">MPINARPMEQQVISPAVLQSSNSTSLVKTSTTASSSTQPIGVKKKLTLKPVMTLEGHELVINKFSGKGYGKVSHISYLPDGKGMVSTSFDKTTRQWDLRAGKEIEEARKVHEQETQTVAVSKDGRWVVTSSHTPGQDDIGELKVRNVETRVMKAFEGHSHHINWVEISADSRLLAGQSWDGHATGVTWIWSLESGKLSGLLHTLETVVLTHDDEDHKRGIQDLFAALLTARTLDIDHRFNAWLEGKRKLDDGKSPILNIWYNSLWDLTTAQGSAAKQGWFDLQLSSFAAKGSTPTVNSFNAKLALYSTTKVAFAMHNARSRSSGSTVTKGQFTIQFLGPSTTTLNDPSLITQMSKPNSITLPKYKMNAKSKKLSNSILSKAQKLGNRTGLVSTYDGSIKNLSSIAFDAEDKARGIKILLLGDSTAQIFYSDYIKTRARTDYSLMKIMHHGSNHNNFWKRDEERKKEEAGLPPEKGSLVHLSEFQRDVIFFFAKVTAKKYVISASALEMHPNPHQSTIIGIIAAARETSMTADIYLTNPLSPWVAEAVGNFLRLNKLFFNMGVRMHLMGVNANFGTVALYSHESDRNWELFDFSGKDVWSTFSDMLKKDFPTAARVGFPYLVVPYARTPIRVDHDRLSIYEPSDTRTFTDLASLLQYLVGKGCLSSTDADSIVSEASTKGGYVLSALATVFMGKQASEMFLASLPCDLLSSTDYLSEDNSPSFWVASRFVAKVINSERPELRGWGRIYSISFDLATHNHNDVVTWNLPFGTASPNQASNVYVFQHDRPMSFTILWPSYLMRLISGQFKGTLQWTTASYHIVADLSLRYEQPTEYIFKFSDDDYETDDFKISIGDVLRLLNCTDIDFGGNLGRILLPGIQSVLDNLKDATGLSNGQFVLQKILSKVLLKDISGEVIFDDALSNWRPFGSTQFSFTVEKLRARFRQFCIELEGFMDFNHSGNDDIKLPFELSASFMLQGFMLFEVTLLPGNDDSLSVSQLLDIVGLSHLDLSMSFPAISNLSNALSITHISMGRTSSLLPDFFKLAISLDDWDVMGNALHVTKSAVEIQADNLSSDGPISLSLHGRGSVVIADVELELYFNFAHAGAMDLTDSVDMISVQIAAQERSICLGAIIKHFFGDDFSLLPQSFVQILDETGIDNFIIQAMRSDSSWSISQLQLSVRVEAKLDIFADMTLEYPTFLVDICHPFDSAQRTSSTCINAILHVGDVPSTVSIIVASKDETEIALVFVPSGSPLTVRDMVGQFIPDSATVTLPDAVSFLADIGLQQASVAMHLSNGKFSLSQLLVSVVSTSSLKLWDEITLEQVSFLFSYTKGMEKMAEFHSMLSFANNTDYLDFSLVYKSTSGQSVTNGGGSSLTAKATYSSTISILDILRHVSGIDLGNYFEKLSLSALISVVDINMSNLTATLMHDPATNAFSFDADTDWLCFSHLRFACSKSQTWSYSLGFSLRPDVDVLRYIPILGPIVNSKITLTNVALVVFNHILDVAALPTTLSIPAASTISQSSFNVAFVGRLALANSPLKTLAKALDVDTIDILGIVGNKFLYLSISVKPIYLWNGDSKVSLAGSVVLKCSGDTEMLPEVGIQGTAVLNFGEHVSKNSITTSLFLFVDFSTTALGFKFTLDQWKGVFGYDGLNFENVVFEAEFPPEEFPIPSEFTVSGTVDLSVKESKFYGSVNLHFLELNILKSYAMGTIKGLTLSNIIEAFSDARDVPDYLNLGFGPLEFKIVLIDLVDSNGTPMKQQFAMSGSFQIPSLHFSADGNVDISTSHVVVDGHLSPIVVLNNKLFSILPSSHEIPPPPSGSGASIHVSVNDSSPFGVKISGRITFIGVSNDIYLEASSNGLTFHIHEEWATDGSLSGIVNKEKSLYLLSFCASLDTTVDWSALSWALTITGNIVIHNLTISKSFTVGADLKDLTSLADYISSAINDFFASDLKKALNDLIDDIQHVLTILRDFGLVLFDMVTFIAESCAVKDDRVSDIVQALLALEFSPLLIVKVIVEIFEISETEVWEIISGHTTTHETLAQVQDELQLKLTININKLLGNPFPIKSSSQLSTVVHQYAILMQLPLPTSLLRMVSAPDGKQDHVGDFMKRMLNGQNVPDWMHDQTQCDLLNWTNDLVNVTTLDDWQDKAFVQTYNPQDESKQNSIKANAILVFVNGSLTIDDVTAIKTVVYYVYYEVITPLAAARQNLRMDAYEKASSDMNNNKAITDDKSLTTALKSYTENALQGPIFLQVGRRPLGLYRWWVVYEGVFRFLTGNVTLPSLTLSISSPPHMITYEPYNGSWSNLKVDQPYDNSNGVHNSLEVNAVVVYYMDSKTIDNGKTVKICYIFWMGMFYEKPPPATRVYNDMIKQLYDNLHSAMGDVFTDDLMSNKEGLITLLSRCASSKFKSDFGYDFSDNSTTPSDSNGDEVYSVECFGEFKDVTKDDVSSWTKDKIFKNNTFSFFTSVSDLKSQLDDQIVSWLTQNTATTTNNNWGIDTYNHSHSSSDSSKLMETAAVTFYANGLLSESGMTVKSNFFYYMGVYYVADDSDSGSDV</sequence>
<dbReference type="SUPFAM" id="SSF82171">
    <property type="entry name" value="DPP6 N-terminal domain-like"/>
    <property type="match status" value="1"/>
</dbReference>
<dbReference type="InterPro" id="IPR036866">
    <property type="entry name" value="RibonucZ/Hydroxyglut_hydro"/>
</dbReference>
<evidence type="ECO:0000313" key="6">
    <source>
        <dbReference type="Proteomes" id="UP000714275"/>
    </source>
</evidence>
<dbReference type="InterPro" id="IPR001680">
    <property type="entry name" value="WD40_rpt"/>
</dbReference>